<dbReference type="InterPro" id="IPR014755">
    <property type="entry name" value="Cu-Rt/internalin_Ig-like"/>
</dbReference>
<evidence type="ECO:0000256" key="2">
    <source>
        <dbReference type="ARBA" id="ARBA00022723"/>
    </source>
</evidence>
<dbReference type="Proteomes" id="UP000621510">
    <property type="component" value="Unassembled WGS sequence"/>
</dbReference>
<keyword evidence="2" id="KW-0479">Metal-binding</keyword>
<feature type="domain" description="CopC" evidence="8">
    <location>
        <begin position="31"/>
        <end position="124"/>
    </location>
</feature>
<proteinExistence type="predicted"/>
<feature type="chain" id="PRO_5046661038" evidence="7">
    <location>
        <begin position="31"/>
        <end position="190"/>
    </location>
</feature>
<dbReference type="SUPFAM" id="SSF81296">
    <property type="entry name" value="E set domains"/>
    <property type="match status" value="1"/>
</dbReference>
<feature type="transmembrane region" description="Helical" evidence="6">
    <location>
        <begin position="160"/>
        <end position="180"/>
    </location>
</feature>
<dbReference type="PANTHER" id="PTHR34820:SF4">
    <property type="entry name" value="INNER MEMBRANE PROTEIN YEBZ"/>
    <property type="match status" value="1"/>
</dbReference>
<sequence length="190" mass="18724">MFTTHLPRAAAVGGLLACATLIATARPAAAHTALTGSAPDDGATVATSPDQVSLSFNDPMDARYSRVAVTGSSGRAVTTGAPEVEGRTVTQALAADTPPGRYTVGYRVVSADGHPVSGRFGFTVAALRTTSPAPRASTSSSDAPAASAGTAKDESSAPGALPVVAGAAIVLAGGGGIAYLTHKRRSRHGG</sequence>
<feature type="region of interest" description="Disordered" evidence="5">
    <location>
        <begin position="130"/>
        <end position="158"/>
    </location>
</feature>
<dbReference type="Pfam" id="PF04234">
    <property type="entry name" value="CopC"/>
    <property type="match status" value="1"/>
</dbReference>
<name>A0ABS1PHB4_9ACTN</name>
<dbReference type="Gene3D" id="2.60.40.1220">
    <property type="match status" value="1"/>
</dbReference>
<evidence type="ECO:0000256" key="7">
    <source>
        <dbReference type="SAM" id="SignalP"/>
    </source>
</evidence>
<keyword evidence="10" id="KW-1185">Reference proteome</keyword>
<keyword evidence="6" id="KW-0472">Membrane</keyword>
<feature type="compositionally biased region" description="Low complexity" evidence="5">
    <location>
        <begin position="130"/>
        <end position="150"/>
    </location>
</feature>
<evidence type="ECO:0000256" key="5">
    <source>
        <dbReference type="SAM" id="MobiDB-lite"/>
    </source>
</evidence>
<evidence type="ECO:0000313" key="9">
    <source>
        <dbReference type="EMBL" id="MBL1111400.1"/>
    </source>
</evidence>
<evidence type="ECO:0000256" key="6">
    <source>
        <dbReference type="SAM" id="Phobius"/>
    </source>
</evidence>
<keyword evidence="4" id="KW-0186">Copper</keyword>
<keyword evidence="6" id="KW-1133">Transmembrane helix</keyword>
<keyword evidence="3 7" id="KW-0732">Signal</keyword>
<feature type="signal peptide" evidence="7">
    <location>
        <begin position="1"/>
        <end position="30"/>
    </location>
</feature>
<evidence type="ECO:0000256" key="4">
    <source>
        <dbReference type="ARBA" id="ARBA00023008"/>
    </source>
</evidence>
<organism evidence="9 10">
    <name type="scientific">Streptomyces endocoffeicus</name>
    <dbReference type="NCBI Taxonomy" id="2898945"/>
    <lineage>
        <taxon>Bacteria</taxon>
        <taxon>Bacillati</taxon>
        <taxon>Actinomycetota</taxon>
        <taxon>Actinomycetes</taxon>
        <taxon>Kitasatosporales</taxon>
        <taxon>Streptomycetaceae</taxon>
        <taxon>Streptomyces</taxon>
    </lineage>
</organism>
<dbReference type="InterPro" id="IPR032694">
    <property type="entry name" value="CopC/D"/>
</dbReference>
<comment type="subcellular location">
    <subcellularLocation>
        <location evidence="1">Cell envelope</location>
    </subcellularLocation>
</comment>
<comment type="caution">
    <text evidence="9">The sequence shown here is derived from an EMBL/GenBank/DDBJ whole genome shotgun (WGS) entry which is preliminary data.</text>
</comment>
<evidence type="ECO:0000256" key="3">
    <source>
        <dbReference type="ARBA" id="ARBA00022729"/>
    </source>
</evidence>
<accession>A0ABS1PHB4</accession>
<dbReference type="EMBL" id="JAERRG010000001">
    <property type="protein sequence ID" value="MBL1111400.1"/>
    <property type="molecule type" value="Genomic_DNA"/>
</dbReference>
<keyword evidence="6" id="KW-0812">Transmembrane</keyword>
<dbReference type="InterPro" id="IPR014756">
    <property type="entry name" value="Ig_E-set"/>
</dbReference>
<reference evidence="9 10" key="1">
    <citation type="submission" date="2021-01" db="EMBL/GenBank/DDBJ databases">
        <title>WGS of actinomycetes isolated from Thailand.</title>
        <authorList>
            <person name="Thawai C."/>
        </authorList>
    </citation>
    <scope>NUCLEOTIDE SEQUENCE [LARGE SCALE GENOMIC DNA]</scope>
    <source>
        <strain evidence="9 10">CA3R110</strain>
    </source>
</reference>
<evidence type="ECO:0000256" key="1">
    <source>
        <dbReference type="ARBA" id="ARBA00004196"/>
    </source>
</evidence>
<evidence type="ECO:0000259" key="8">
    <source>
        <dbReference type="Pfam" id="PF04234"/>
    </source>
</evidence>
<evidence type="ECO:0000313" key="10">
    <source>
        <dbReference type="Proteomes" id="UP000621510"/>
    </source>
</evidence>
<protein>
    <submittedName>
        <fullName evidence="9">Copper resistance protein CopC</fullName>
    </submittedName>
</protein>
<dbReference type="RefSeq" id="WP_201847220.1">
    <property type="nucleotide sequence ID" value="NZ_JAERRG010000001.1"/>
</dbReference>
<dbReference type="PANTHER" id="PTHR34820">
    <property type="entry name" value="INNER MEMBRANE PROTEIN YEBZ"/>
    <property type="match status" value="1"/>
</dbReference>
<dbReference type="InterPro" id="IPR007348">
    <property type="entry name" value="CopC_dom"/>
</dbReference>
<gene>
    <name evidence="9" type="ORF">JK364_03085</name>
</gene>